<reference evidence="4" key="2">
    <citation type="submission" date="2021-04" db="EMBL/GenBank/DDBJ databases">
        <authorList>
            <person name="Podell S."/>
        </authorList>
    </citation>
    <scope>NUCLEOTIDE SEQUENCE</scope>
    <source>
        <strain evidence="4">Hildebrandi</strain>
    </source>
</reference>
<feature type="signal peptide" evidence="2">
    <location>
        <begin position="1"/>
        <end position="23"/>
    </location>
</feature>
<protein>
    <submittedName>
        <fullName evidence="4">Uncharacterized protein</fullName>
    </submittedName>
</protein>
<dbReference type="EMBL" id="JAGRRH010000074">
    <property type="protein sequence ID" value="KAG7337770.1"/>
    <property type="molecule type" value="Genomic_DNA"/>
</dbReference>
<evidence type="ECO:0000313" key="3">
    <source>
        <dbReference type="EMBL" id="KAG7337770.1"/>
    </source>
</evidence>
<evidence type="ECO:0000313" key="4">
    <source>
        <dbReference type="EMBL" id="KAG7371659.1"/>
    </source>
</evidence>
<proteinExistence type="predicted"/>
<feature type="region of interest" description="Disordered" evidence="1">
    <location>
        <begin position="63"/>
        <end position="134"/>
    </location>
</feature>
<reference evidence="4" key="1">
    <citation type="journal article" date="2021" name="Sci. Rep.">
        <title>Diploid genomic architecture of Nitzschia inconspicua, an elite biomass production diatom.</title>
        <authorList>
            <person name="Oliver A."/>
            <person name="Podell S."/>
            <person name="Pinowska A."/>
            <person name="Traller J.C."/>
            <person name="Smith S.R."/>
            <person name="McClure R."/>
            <person name="Beliaev A."/>
            <person name="Bohutskyi P."/>
            <person name="Hill E.A."/>
            <person name="Rabines A."/>
            <person name="Zheng H."/>
            <person name="Allen L.Z."/>
            <person name="Kuo A."/>
            <person name="Grigoriev I.V."/>
            <person name="Allen A.E."/>
            <person name="Hazlebeck D."/>
            <person name="Allen E.E."/>
        </authorList>
    </citation>
    <scope>NUCLEOTIDE SEQUENCE</scope>
    <source>
        <strain evidence="4">Hildebrandi</strain>
    </source>
</reference>
<dbReference type="AlphaFoldDB" id="A0A9K3M077"/>
<evidence type="ECO:0000313" key="5">
    <source>
        <dbReference type="Proteomes" id="UP000693970"/>
    </source>
</evidence>
<dbReference type="Proteomes" id="UP000693970">
    <property type="component" value="Unassembled WGS sequence"/>
</dbReference>
<accession>A0A9K3M077</accession>
<feature type="compositionally biased region" description="Pro residues" evidence="1">
    <location>
        <begin position="74"/>
        <end position="90"/>
    </location>
</feature>
<comment type="caution">
    <text evidence="4">The sequence shown here is derived from an EMBL/GenBank/DDBJ whole genome shotgun (WGS) entry which is preliminary data.</text>
</comment>
<organism evidence="4 5">
    <name type="scientific">Nitzschia inconspicua</name>
    <dbReference type="NCBI Taxonomy" id="303405"/>
    <lineage>
        <taxon>Eukaryota</taxon>
        <taxon>Sar</taxon>
        <taxon>Stramenopiles</taxon>
        <taxon>Ochrophyta</taxon>
        <taxon>Bacillariophyta</taxon>
        <taxon>Bacillariophyceae</taxon>
        <taxon>Bacillariophycidae</taxon>
        <taxon>Bacillariales</taxon>
        <taxon>Bacillariaceae</taxon>
        <taxon>Nitzschia</taxon>
    </lineage>
</organism>
<keyword evidence="5" id="KW-1185">Reference proteome</keyword>
<dbReference type="EMBL" id="JAGRRH010000003">
    <property type="protein sequence ID" value="KAG7371659.1"/>
    <property type="molecule type" value="Genomic_DNA"/>
</dbReference>
<evidence type="ECO:0000256" key="1">
    <source>
        <dbReference type="SAM" id="MobiDB-lite"/>
    </source>
</evidence>
<sequence length="134" mass="14794">MMKIRSQILSLFVLQQSVSCVLAFILSHGPAKTTTTSFSTALPYRINENEAYQRDQFIAPFDIGTFGSNAPPRTMAPPPMRRRGGPPPPQSRKMYDLSQRKRQAAPRGAVQGAIDSLWGPATPKNIQGLEDVDH</sequence>
<gene>
    <name evidence="4" type="ORF">IV203_017800</name>
    <name evidence="3" type="ORF">IV203_024866</name>
</gene>
<feature type="chain" id="PRO_5039844472" evidence="2">
    <location>
        <begin position="24"/>
        <end position="134"/>
    </location>
</feature>
<evidence type="ECO:0000256" key="2">
    <source>
        <dbReference type="SAM" id="SignalP"/>
    </source>
</evidence>
<keyword evidence="2" id="KW-0732">Signal</keyword>
<name>A0A9K3M077_9STRA</name>